<evidence type="ECO:0000313" key="3">
    <source>
        <dbReference type="Proteomes" id="UP000064967"/>
    </source>
</evidence>
<protein>
    <submittedName>
        <fullName evidence="2">Uncharacterized protein</fullName>
    </submittedName>
</protein>
<dbReference type="KEGG" id="llu:AKJ09_11335"/>
<name>A0A0K1QG78_9BACT</name>
<sequence length="188" mass="21076">MDVLRDETCERKNPGHRLRPHTRARLGEACRDASPGSDEQRKATPQSKRYFPTPLGELSHQTVNLVARVKVSGHEAYVGLADLPLEVVEKRVKRGEPCCKPIVLERMLVPTQLIRDFQAIAKLEVQRRAVHAAPKCKPRSVRRARLPDRRTTFRNENAGARSGCAAGVSRRMCGTSVLGRLSRARAWP</sequence>
<feature type="compositionally biased region" description="Basic and acidic residues" evidence="1">
    <location>
        <begin position="1"/>
        <end position="13"/>
    </location>
</feature>
<dbReference type="Proteomes" id="UP000064967">
    <property type="component" value="Chromosome"/>
</dbReference>
<feature type="region of interest" description="Disordered" evidence="1">
    <location>
        <begin position="1"/>
        <end position="55"/>
    </location>
</feature>
<evidence type="ECO:0000313" key="2">
    <source>
        <dbReference type="EMBL" id="AKV04672.1"/>
    </source>
</evidence>
<dbReference type="STRING" id="1391654.AKJ09_11335"/>
<dbReference type="EMBL" id="CP012333">
    <property type="protein sequence ID" value="AKV04672.1"/>
    <property type="molecule type" value="Genomic_DNA"/>
</dbReference>
<dbReference type="AlphaFoldDB" id="A0A0K1QG78"/>
<proteinExistence type="predicted"/>
<accession>A0A0K1QG78</accession>
<keyword evidence="3" id="KW-1185">Reference proteome</keyword>
<reference evidence="2 3" key="1">
    <citation type="submission" date="2015-08" db="EMBL/GenBank/DDBJ databases">
        <authorList>
            <person name="Babu N.S."/>
            <person name="Beckwith C.J."/>
            <person name="Beseler K.G."/>
            <person name="Brison A."/>
            <person name="Carone J.V."/>
            <person name="Caskin T.P."/>
            <person name="Diamond M."/>
            <person name="Durham M.E."/>
            <person name="Foxe J.M."/>
            <person name="Go M."/>
            <person name="Henderson B.A."/>
            <person name="Jones I.B."/>
            <person name="McGettigan J.A."/>
            <person name="Micheletti S.J."/>
            <person name="Nasrallah M.E."/>
            <person name="Ortiz D."/>
            <person name="Piller C.R."/>
            <person name="Privatt S.R."/>
            <person name="Schneider S.L."/>
            <person name="Sharp S."/>
            <person name="Smith T.C."/>
            <person name="Stanton J.D."/>
            <person name="Ullery H.E."/>
            <person name="Wilson R.J."/>
            <person name="Serrano M.G."/>
            <person name="Buck G."/>
            <person name="Lee V."/>
            <person name="Wang Y."/>
            <person name="Carvalho R."/>
            <person name="Voegtly L."/>
            <person name="Shi R."/>
            <person name="Duckworth R."/>
            <person name="Johnson A."/>
            <person name="Loviza R."/>
            <person name="Walstead R."/>
            <person name="Shah Z."/>
            <person name="Kiflezghi M."/>
            <person name="Wade K."/>
            <person name="Ball S.L."/>
            <person name="Bradley K.W."/>
            <person name="Asai D.J."/>
            <person name="Bowman C.A."/>
            <person name="Russell D.A."/>
            <person name="Pope W.H."/>
            <person name="Jacobs-Sera D."/>
            <person name="Hendrix R.W."/>
            <person name="Hatfull G.F."/>
        </authorList>
    </citation>
    <scope>NUCLEOTIDE SEQUENCE [LARGE SCALE GENOMIC DNA]</scope>
    <source>
        <strain evidence="2 3">DSM 27648</strain>
    </source>
</reference>
<evidence type="ECO:0000256" key="1">
    <source>
        <dbReference type="SAM" id="MobiDB-lite"/>
    </source>
</evidence>
<organism evidence="2 3">
    <name type="scientific">Labilithrix luteola</name>
    <dbReference type="NCBI Taxonomy" id="1391654"/>
    <lineage>
        <taxon>Bacteria</taxon>
        <taxon>Pseudomonadati</taxon>
        <taxon>Myxococcota</taxon>
        <taxon>Polyangia</taxon>
        <taxon>Polyangiales</taxon>
        <taxon>Labilitrichaceae</taxon>
        <taxon>Labilithrix</taxon>
    </lineage>
</organism>
<gene>
    <name evidence="2" type="ORF">AKJ09_11335</name>
</gene>
<feature type="compositionally biased region" description="Basic residues" evidence="1">
    <location>
        <begin position="14"/>
        <end position="24"/>
    </location>
</feature>